<protein>
    <submittedName>
        <fullName evidence="1">Uncharacterized protein</fullName>
    </submittedName>
</protein>
<accession>A0A0A8ZAJ8</accession>
<name>A0A0A8ZAJ8_ARUDO</name>
<evidence type="ECO:0000313" key="1">
    <source>
        <dbReference type="EMBL" id="JAD35841.1"/>
    </source>
</evidence>
<sequence length="28" mass="3119">MNALVIGHWSNLEYFDSASGNIPYFSVS</sequence>
<reference evidence="1" key="2">
    <citation type="journal article" date="2015" name="Data Brief">
        <title>Shoot transcriptome of the giant reed, Arundo donax.</title>
        <authorList>
            <person name="Barrero R.A."/>
            <person name="Guerrero F.D."/>
            <person name="Moolhuijzen P."/>
            <person name="Goolsby J.A."/>
            <person name="Tidwell J."/>
            <person name="Bellgard S.E."/>
            <person name="Bellgard M.I."/>
        </authorList>
    </citation>
    <scope>NUCLEOTIDE SEQUENCE</scope>
    <source>
        <tissue evidence="1">Shoot tissue taken approximately 20 cm above the soil surface</tissue>
    </source>
</reference>
<organism evidence="1">
    <name type="scientific">Arundo donax</name>
    <name type="common">Giant reed</name>
    <name type="synonym">Donax arundinaceus</name>
    <dbReference type="NCBI Taxonomy" id="35708"/>
    <lineage>
        <taxon>Eukaryota</taxon>
        <taxon>Viridiplantae</taxon>
        <taxon>Streptophyta</taxon>
        <taxon>Embryophyta</taxon>
        <taxon>Tracheophyta</taxon>
        <taxon>Spermatophyta</taxon>
        <taxon>Magnoliopsida</taxon>
        <taxon>Liliopsida</taxon>
        <taxon>Poales</taxon>
        <taxon>Poaceae</taxon>
        <taxon>PACMAD clade</taxon>
        <taxon>Arundinoideae</taxon>
        <taxon>Arundineae</taxon>
        <taxon>Arundo</taxon>
    </lineage>
</organism>
<dbReference type="EMBL" id="GBRH01262054">
    <property type="protein sequence ID" value="JAD35841.1"/>
    <property type="molecule type" value="Transcribed_RNA"/>
</dbReference>
<proteinExistence type="predicted"/>
<dbReference type="AlphaFoldDB" id="A0A0A8ZAJ8"/>
<reference evidence="1" key="1">
    <citation type="submission" date="2014-09" db="EMBL/GenBank/DDBJ databases">
        <authorList>
            <person name="Magalhaes I.L.F."/>
            <person name="Oliveira U."/>
            <person name="Santos F.R."/>
            <person name="Vidigal T.H.D.A."/>
            <person name="Brescovit A.D."/>
            <person name="Santos A.J."/>
        </authorList>
    </citation>
    <scope>NUCLEOTIDE SEQUENCE</scope>
    <source>
        <tissue evidence="1">Shoot tissue taken approximately 20 cm above the soil surface</tissue>
    </source>
</reference>